<dbReference type="Proteomes" id="UP001446205">
    <property type="component" value="Unassembled WGS sequence"/>
</dbReference>
<accession>A0ABU9DBB2</accession>
<protein>
    <submittedName>
        <fullName evidence="1">Late competence development ComFB family protein</fullName>
    </submittedName>
</protein>
<reference evidence="1 2" key="1">
    <citation type="submission" date="2024-04" db="EMBL/GenBank/DDBJ databases">
        <authorList>
            <person name="Abashina T."/>
            <person name="Shaikin A."/>
        </authorList>
    </citation>
    <scope>NUCLEOTIDE SEQUENCE [LARGE SCALE GENOMIC DNA]</scope>
    <source>
        <strain evidence="1 2">AAFK</strain>
    </source>
</reference>
<dbReference type="RefSeq" id="WP_341371326.1">
    <property type="nucleotide sequence ID" value="NZ_JBBPCO010000010.1"/>
</dbReference>
<name>A0ABU9DBB2_9PROT</name>
<dbReference type="EMBL" id="JBBPCO010000010">
    <property type="protein sequence ID" value="MEK8090271.1"/>
    <property type="molecule type" value="Genomic_DNA"/>
</dbReference>
<dbReference type="Pfam" id="PF10719">
    <property type="entry name" value="ComFB"/>
    <property type="match status" value="1"/>
</dbReference>
<sequence length="89" mass="10480">MEFENVHNYFEHLVFNQVRKQLQDVSQDFCEDVACVALNSLPPRYVRQSVDLLFYMSIEESKEMEGRVEAAVTQAIEYVSTRMRDREGI</sequence>
<dbReference type="InterPro" id="IPR019657">
    <property type="entry name" value="ComFB"/>
</dbReference>
<gene>
    <name evidence="1" type="ORF">WOB96_10910</name>
</gene>
<comment type="caution">
    <text evidence="1">The sequence shown here is derived from an EMBL/GenBank/DDBJ whole genome shotgun (WGS) entry which is preliminary data.</text>
</comment>
<proteinExistence type="predicted"/>
<organism evidence="1 2">
    <name type="scientific">Thermithiobacillus plumbiphilus</name>
    <dbReference type="NCBI Taxonomy" id="1729899"/>
    <lineage>
        <taxon>Bacteria</taxon>
        <taxon>Pseudomonadati</taxon>
        <taxon>Pseudomonadota</taxon>
        <taxon>Acidithiobacillia</taxon>
        <taxon>Acidithiobacillales</taxon>
        <taxon>Thermithiobacillaceae</taxon>
        <taxon>Thermithiobacillus</taxon>
    </lineage>
</organism>
<evidence type="ECO:0000313" key="1">
    <source>
        <dbReference type="EMBL" id="MEK8090271.1"/>
    </source>
</evidence>
<keyword evidence="2" id="KW-1185">Reference proteome</keyword>
<evidence type="ECO:0000313" key="2">
    <source>
        <dbReference type="Proteomes" id="UP001446205"/>
    </source>
</evidence>